<dbReference type="SUPFAM" id="SSF160240">
    <property type="entry name" value="Cation efflux protein cytoplasmic domain-like"/>
    <property type="match status" value="1"/>
</dbReference>
<evidence type="ECO:0000256" key="5">
    <source>
        <dbReference type="ARBA" id="ARBA00022989"/>
    </source>
</evidence>
<gene>
    <name evidence="10" type="primary">fieF_2</name>
    <name evidence="10" type="ORF">ERS852471_03330</name>
</gene>
<protein>
    <submittedName>
        <fullName evidence="10">Cation efflux protein</fullName>
    </submittedName>
</protein>
<dbReference type="InterPro" id="IPR036837">
    <property type="entry name" value="Cation_efflux_CTD_sf"/>
</dbReference>
<dbReference type="InterPro" id="IPR058533">
    <property type="entry name" value="Cation_efflux_TM"/>
</dbReference>
<evidence type="ECO:0000256" key="3">
    <source>
        <dbReference type="ARBA" id="ARBA00022448"/>
    </source>
</evidence>
<proteinExistence type="inferred from homology"/>
<evidence type="ECO:0000313" key="10">
    <source>
        <dbReference type="EMBL" id="CUP28847.1"/>
    </source>
</evidence>
<organism evidence="10 11">
    <name type="scientific">Clostridium disporicum</name>
    <dbReference type="NCBI Taxonomy" id="84024"/>
    <lineage>
        <taxon>Bacteria</taxon>
        <taxon>Bacillati</taxon>
        <taxon>Bacillota</taxon>
        <taxon>Clostridia</taxon>
        <taxon>Eubacteriales</taxon>
        <taxon>Clostridiaceae</taxon>
        <taxon>Clostridium</taxon>
    </lineage>
</organism>
<dbReference type="FunFam" id="1.20.1510.10:FF:000006">
    <property type="entry name" value="Divalent cation efflux transporter"/>
    <property type="match status" value="1"/>
</dbReference>
<dbReference type="GO" id="GO:0008324">
    <property type="term" value="F:monoatomic cation transmembrane transporter activity"/>
    <property type="evidence" value="ECO:0007669"/>
    <property type="project" value="InterPro"/>
</dbReference>
<evidence type="ECO:0000313" key="11">
    <source>
        <dbReference type="Proteomes" id="UP000095594"/>
    </source>
</evidence>
<evidence type="ECO:0000256" key="2">
    <source>
        <dbReference type="ARBA" id="ARBA00008114"/>
    </source>
</evidence>
<keyword evidence="3" id="KW-0813">Transport</keyword>
<evidence type="ECO:0000259" key="8">
    <source>
        <dbReference type="Pfam" id="PF01545"/>
    </source>
</evidence>
<name>A0A174M1S8_9CLOT</name>
<reference evidence="10 11" key="1">
    <citation type="submission" date="2015-09" db="EMBL/GenBank/DDBJ databases">
        <authorList>
            <consortium name="Pathogen Informatics"/>
        </authorList>
    </citation>
    <scope>NUCLEOTIDE SEQUENCE [LARGE SCALE GENOMIC DNA]</scope>
    <source>
        <strain evidence="10 11">2789STDY5834856</strain>
    </source>
</reference>
<dbReference type="InterPro" id="IPR027469">
    <property type="entry name" value="Cation_efflux_TMD_sf"/>
</dbReference>
<dbReference type="EMBL" id="CYZX01000048">
    <property type="protein sequence ID" value="CUP28847.1"/>
    <property type="molecule type" value="Genomic_DNA"/>
</dbReference>
<dbReference type="InterPro" id="IPR002524">
    <property type="entry name" value="Cation_efflux"/>
</dbReference>
<comment type="subcellular location">
    <subcellularLocation>
        <location evidence="1">Membrane</location>
        <topology evidence="1">Multi-pass membrane protein</topology>
    </subcellularLocation>
</comment>
<dbReference type="SUPFAM" id="SSF161111">
    <property type="entry name" value="Cation efflux protein transmembrane domain-like"/>
    <property type="match status" value="1"/>
</dbReference>
<keyword evidence="4 7" id="KW-0812">Transmembrane</keyword>
<feature type="transmembrane region" description="Helical" evidence="7">
    <location>
        <begin position="12"/>
        <end position="32"/>
    </location>
</feature>
<evidence type="ECO:0000256" key="6">
    <source>
        <dbReference type="ARBA" id="ARBA00023136"/>
    </source>
</evidence>
<dbReference type="Pfam" id="PF01545">
    <property type="entry name" value="Cation_efflux"/>
    <property type="match status" value="1"/>
</dbReference>
<dbReference type="RefSeq" id="WP_055268516.1">
    <property type="nucleotide sequence ID" value="NZ_CABIXQ010000048.1"/>
</dbReference>
<feature type="transmembrane region" description="Helical" evidence="7">
    <location>
        <begin position="79"/>
        <end position="98"/>
    </location>
</feature>
<keyword evidence="6 7" id="KW-0472">Membrane</keyword>
<evidence type="ECO:0000256" key="7">
    <source>
        <dbReference type="SAM" id="Phobius"/>
    </source>
</evidence>
<dbReference type="AlphaFoldDB" id="A0A174M1S8"/>
<dbReference type="PANTHER" id="PTHR43840">
    <property type="entry name" value="MITOCHONDRIAL METAL TRANSPORTER 1-RELATED"/>
    <property type="match status" value="1"/>
</dbReference>
<sequence>MNTRFDEANKVTMLSILWNVILTIIKIFAGILGRSSSMIADAMHSASDIISSIGVLIGNKISKTPNDKGHNYGHEKAETLVSFLLSILLIYVSLKIGFNGVKSLFHLDQVKIPTILPLIVSVISIAIKEYQYRITIKVAKKINSPSLKADAWHHRSDALSSIAAFIGIGGSMLGFKALDPIAAIVVALFVAKVGFDIFKDSANELMDCSISEEEESKIIEIAKETDGVIHLGELKSRKHGAMAYLDLTICVDKNLTVFEGHEIANNLEKCLLEKMNFIKGITVHVEPCINCNDTICLK</sequence>
<comment type="similarity">
    <text evidence="2">Belongs to the cation diffusion facilitator (CDF) transporter (TC 2.A.4) family.</text>
</comment>
<dbReference type="Pfam" id="PF16916">
    <property type="entry name" value="ZT_dimer"/>
    <property type="match status" value="1"/>
</dbReference>
<dbReference type="Gene3D" id="1.20.1510.10">
    <property type="entry name" value="Cation efflux protein transmembrane domain"/>
    <property type="match status" value="1"/>
</dbReference>
<evidence type="ECO:0000256" key="4">
    <source>
        <dbReference type="ARBA" id="ARBA00022692"/>
    </source>
</evidence>
<dbReference type="NCBIfam" id="TIGR01297">
    <property type="entry name" value="CDF"/>
    <property type="match status" value="1"/>
</dbReference>
<dbReference type="OrthoDB" id="9806522at2"/>
<dbReference type="InterPro" id="IPR027470">
    <property type="entry name" value="Cation_efflux_CTD"/>
</dbReference>
<dbReference type="Proteomes" id="UP000095594">
    <property type="component" value="Unassembled WGS sequence"/>
</dbReference>
<keyword evidence="5 7" id="KW-1133">Transmembrane helix</keyword>
<dbReference type="Gene3D" id="3.30.70.1350">
    <property type="entry name" value="Cation efflux protein, cytoplasmic domain"/>
    <property type="match status" value="1"/>
</dbReference>
<accession>A0A174M1S8</accession>
<dbReference type="PANTHER" id="PTHR43840:SF15">
    <property type="entry name" value="MITOCHONDRIAL METAL TRANSPORTER 1-RELATED"/>
    <property type="match status" value="1"/>
</dbReference>
<dbReference type="InterPro" id="IPR050291">
    <property type="entry name" value="CDF_Transporter"/>
</dbReference>
<feature type="domain" description="Cation efflux protein cytoplasmic" evidence="9">
    <location>
        <begin position="211"/>
        <end position="288"/>
    </location>
</feature>
<dbReference type="GO" id="GO:0016020">
    <property type="term" value="C:membrane"/>
    <property type="evidence" value="ECO:0007669"/>
    <property type="project" value="UniProtKB-SubCell"/>
</dbReference>
<evidence type="ECO:0000256" key="1">
    <source>
        <dbReference type="ARBA" id="ARBA00004141"/>
    </source>
</evidence>
<evidence type="ECO:0000259" key="9">
    <source>
        <dbReference type="Pfam" id="PF16916"/>
    </source>
</evidence>
<feature type="domain" description="Cation efflux protein transmembrane" evidence="8">
    <location>
        <begin position="13"/>
        <end position="206"/>
    </location>
</feature>